<evidence type="ECO:0000256" key="2">
    <source>
        <dbReference type="ARBA" id="ARBA00007362"/>
    </source>
</evidence>
<dbReference type="InterPro" id="IPR050638">
    <property type="entry name" value="AA-Vitamin_Transporters"/>
</dbReference>
<feature type="transmembrane region" description="Helical" evidence="7">
    <location>
        <begin position="72"/>
        <end position="90"/>
    </location>
</feature>
<evidence type="ECO:0000256" key="4">
    <source>
        <dbReference type="ARBA" id="ARBA00022692"/>
    </source>
</evidence>
<evidence type="ECO:0000256" key="7">
    <source>
        <dbReference type="SAM" id="Phobius"/>
    </source>
</evidence>
<name>A0ABW4SYY3_9ACTN</name>
<organism evidence="9 10">
    <name type="scientific">Nonomuraea mangrovi</name>
    <dbReference type="NCBI Taxonomy" id="2316207"/>
    <lineage>
        <taxon>Bacteria</taxon>
        <taxon>Bacillati</taxon>
        <taxon>Actinomycetota</taxon>
        <taxon>Actinomycetes</taxon>
        <taxon>Streptosporangiales</taxon>
        <taxon>Streptosporangiaceae</taxon>
        <taxon>Nonomuraea</taxon>
    </lineage>
</organism>
<dbReference type="RefSeq" id="WP_379574461.1">
    <property type="nucleotide sequence ID" value="NZ_JBHUFV010000033.1"/>
</dbReference>
<keyword evidence="3" id="KW-1003">Cell membrane</keyword>
<evidence type="ECO:0000256" key="6">
    <source>
        <dbReference type="ARBA" id="ARBA00023136"/>
    </source>
</evidence>
<comment type="similarity">
    <text evidence="2">Belongs to the EamA transporter family.</text>
</comment>
<gene>
    <name evidence="9" type="ORF">ACFSKW_23355</name>
</gene>
<evidence type="ECO:0000313" key="9">
    <source>
        <dbReference type="EMBL" id="MFD1934408.1"/>
    </source>
</evidence>
<evidence type="ECO:0000256" key="1">
    <source>
        <dbReference type="ARBA" id="ARBA00004651"/>
    </source>
</evidence>
<keyword evidence="10" id="KW-1185">Reference proteome</keyword>
<dbReference type="InterPro" id="IPR000620">
    <property type="entry name" value="EamA_dom"/>
</dbReference>
<evidence type="ECO:0000313" key="10">
    <source>
        <dbReference type="Proteomes" id="UP001597368"/>
    </source>
</evidence>
<accession>A0ABW4SYY3</accession>
<proteinExistence type="inferred from homology"/>
<dbReference type="PANTHER" id="PTHR32322:SF18">
    <property type="entry name" value="S-ADENOSYLMETHIONINE_S-ADENOSYLHOMOCYSTEINE TRANSPORTER"/>
    <property type="match status" value="1"/>
</dbReference>
<comment type="caution">
    <text evidence="9">The sequence shown here is derived from an EMBL/GenBank/DDBJ whole genome shotgun (WGS) entry which is preliminary data.</text>
</comment>
<keyword evidence="4 7" id="KW-0812">Transmembrane</keyword>
<dbReference type="Pfam" id="PF00892">
    <property type="entry name" value="EamA"/>
    <property type="match status" value="2"/>
</dbReference>
<feature type="transmembrane region" description="Helical" evidence="7">
    <location>
        <begin position="294"/>
        <end position="312"/>
    </location>
</feature>
<feature type="transmembrane region" description="Helical" evidence="7">
    <location>
        <begin position="236"/>
        <end position="258"/>
    </location>
</feature>
<feature type="transmembrane region" description="Helical" evidence="7">
    <location>
        <begin position="12"/>
        <end position="34"/>
    </location>
</feature>
<feature type="transmembrane region" description="Helical" evidence="7">
    <location>
        <begin position="129"/>
        <end position="151"/>
    </location>
</feature>
<feature type="transmembrane region" description="Helical" evidence="7">
    <location>
        <begin position="163"/>
        <end position="181"/>
    </location>
</feature>
<feature type="transmembrane region" description="Helical" evidence="7">
    <location>
        <begin position="193"/>
        <end position="216"/>
    </location>
</feature>
<feature type="transmembrane region" description="Helical" evidence="7">
    <location>
        <begin position="46"/>
        <end position="65"/>
    </location>
</feature>
<keyword evidence="6 7" id="KW-0472">Membrane</keyword>
<reference evidence="10" key="1">
    <citation type="journal article" date="2019" name="Int. J. Syst. Evol. Microbiol.">
        <title>The Global Catalogue of Microorganisms (GCM) 10K type strain sequencing project: providing services to taxonomists for standard genome sequencing and annotation.</title>
        <authorList>
            <consortium name="The Broad Institute Genomics Platform"/>
            <consortium name="The Broad Institute Genome Sequencing Center for Infectious Disease"/>
            <person name="Wu L."/>
            <person name="Ma J."/>
        </authorList>
    </citation>
    <scope>NUCLEOTIDE SEQUENCE [LARGE SCALE GENOMIC DNA]</scope>
    <source>
        <strain evidence="10">ICMP 6774ER</strain>
    </source>
</reference>
<dbReference type="PANTHER" id="PTHR32322">
    <property type="entry name" value="INNER MEMBRANE TRANSPORTER"/>
    <property type="match status" value="1"/>
</dbReference>
<comment type="subcellular location">
    <subcellularLocation>
        <location evidence="1">Cell membrane</location>
        <topology evidence="1">Multi-pass membrane protein</topology>
    </subcellularLocation>
</comment>
<dbReference type="Proteomes" id="UP001597368">
    <property type="component" value="Unassembled WGS sequence"/>
</dbReference>
<feature type="transmembrane region" description="Helical" evidence="7">
    <location>
        <begin position="96"/>
        <end position="117"/>
    </location>
</feature>
<sequence length="332" mass="34341">MGGLTRREQSVGSAAGTVAGLIWGLAFLIPVLLPGWSPVAVTVGRYLAYGLVSLVLFAFGGRVLWRLLRRHWRVALAFALTGNVLYYLLLVVGIELVGAPVTDIVIGCIPVTVALLGNALSGAYRWRSLVMPVTLVAIGLTVVNALELGGAAPTEDRPLGLKVLGLLAAVGAVLLWTWYGLANARFLSRHPEVPGGGWSTVIGLGTGVVTLAGLPVAALSGELSPVSGPSGESPDLAAFVVAVLVLGVVVSWAATGLWNVASARLSPTAAGMLINVETVAGFAYVYAARGTWPPLGQVVGFALILIGVLRVVRLPTTGGRPAETRFGRAVFL</sequence>
<feature type="domain" description="EamA" evidence="8">
    <location>
        <begin position="164"/>
        <end position="311"/>
    </location>
</feature>
<protein>
    <submittedName>
        <fullName evidence="9">DMT family transporter</fullName>
    </submittedName>
</protein>
<evidence type="ECO:0000256" key="5">
    <source>
        <dbReference type="ARBA" id="ARBA00022989"/>
    </source>
</evidence>
<feature type="domain" description="EamA" evidence="8">
    <location>
        <begin position="15"/>
        <end position="143"/>
    </location>
</feature>
<evidence type="ECO:0000256" key="3">
    <source>
        <dbReference type="ARBA" id="ARBA00022475"/>
    </source>
</evidence>
<keyword evidence="5 7" id="KW-1133">Transmembrane helix</keyword>
<feature type="transmembrane region" description="Helical" evidence="7">
    <location>
        <begin position="270"/>
        <end position="288"/>
    </location>
</feature>
<evidence type="ECO:0000259" key="8">
    <source>
        <dbReference type="Pfam" id="PF00892"/>
    </source>
</evidence>
<dbReference type="EMBL" id="JBHUFV010000033">
    <property type="protein sequence ID" value="MFD1934408.1"/>
    <property type="molecule type" value="Genomic_DNA"/>
</dbReference>